<proteinExistence type="inferred from homology"/>
<dbReference type="PANTHER" id="PTHR30529:SF3">
    <property type="entry name" value="CYTOCHROME B561 HOMOLOG 1"/>
    <property type="match status" value="1"/>
</dbReference>
<evidence type="ECO:0000313" key="16">
    <source>
        <dbReference type="Proteomes" id="UP000032668"/>
    </source>
</evidence>
<keyword evidence="11 13" id="KW-0472">Membrane</keyword>
<keyword evidence="3" id="KW-0813">Transport</keyword>
<dbReference type="GO" id="GO:0046872">
    <property type="term" value="F:metal ion binding"/>
    <property type="evidence" value="ECO:0007669"/>
    <property type="project" value="UniProtKB-KW"/>
</dbReference>
<keyword evidence="16" id="KW-1185">Reference proteome</keyword>
<feature type="domain" description="Cytochrome b561 bacterial/Ni-hydrogenase" evidence="14">
    <location>
        <begin position="16"/>
        <end position="183"/>
    </location>
</feature>
<dbReference type="Proteomes" id="UP000032668">
    <property type="component" value="Unassembled WGS sequence"/>
</dbReference>
<evidence type="ECO:0000256" key="13">
    <source>
        <dbReference type="SAM" id="Phobius"/>
    </source>
</evidence>
<evidence type="ECO:0000256" key="11">
    <source>
        <dbReference type="ARBA" id="ARBA00023136"/>
    </source>
</evidence>
<accession>A0A0D6PGS7</accession>
<feature type="transmembrane region" description="Helical" evidence="13">
    <location>
        <begin position="150"/>
        <end position="173"/>
    </location>
</feature>
<name>A0A0D6PGS7_9PROT</name>
<dbReference type="InterPro" id="IPR011577">
    <property type="entry name" value="Cyt_b561_bac/Ni-Hgenase"/>
</dbReference>
<evidence type="ECO:0000256" key="3">
    <source>
        <dbReference type="ARBA" id="ARBA00022448"/>
    </source>
</evidence>
<dbReference type="GO" id="GO:0005886">
    <property type="term" value="C:plasma membrane"/>
    <property type="evidence" value="ECO:0007669"/>
    <property type="project" value="UniProtKB-SubCell"/>
</dbReference>
<dbReference type="RefSeq" id="WP_048879239.1">
    <property type="nucleotide sequence ID" value="NZ_BANC01000059.1"/>
</dbReference>
<keyword evidence="8" id="KW-0249">Electron transport</keyword>
<dbReference type="GO" id="GO:0022904">
    <property type="term" value="P:respiratory electron transport chain"/>
    <property type="evidence" value="ECO:0007669"/>
    <property type="project" value="InterPro"/>
</dbReference>
<evidence type="ECO:0000256" key="7">
    <source>
        <dbReference type="ARBA" id="ARBA00022723"/>
    </source>
</evidence>
<dbReference type="Pfam" id="PF01292">
    <property type="entry name" value="Ni_hydr_CYTB"/>
    <property type="match status" value="1"/>
</dbReference>
<dbReference type="PANTHER" id="PTHR30529">
    <property type="entry name" value="CYTOCHROME B561"/>
    <property type="match status" value="1"/>
</dbReference>
<evidence type="ECO:0000256" key="4">
    <source>
        <dbReference type="ARBA" id="ARBA00022475"/>
    </source>
</evidence>
<dbReference type="EMBL" id="BANC01000059">
    <property type="protein sequence ID" value="GAN80852.1"/>
    <property type="molecule type" value="Genomic_DNA"/>
</dbReference>
<evidence type="ECO:0000256" key="2">
    <source>
        <dbReference type="ARBA" id="ARBA00004651"/>
    </source>
</evidence>
<comment type="caution">
    <text evidence="15">The sequence shown here is derived from an EMBL/GenBank/DDBJ whole genome shotgun (WGS) entry which is preliminary data.</text>
</comment>
<organism evidence="15 16">
    <name type="scientific">Acidocella aminolytica 101 = DSM 11237</name>
    <dbReference type="NCBI Taxonomy" id="1120923"/>
    <lineage>
        <taxon>Bacteria</taxon>
        <taxon>Pseudomonadati</taxon>
        <taxon>Pseudomonadota</taxon>
        <taxon>Alphaproteobacteria</taxon>
        <taxon>Acetobacterales</taxon>
        <taxon>Acidocellaceae</taxon>
        <taxon>Acidocella</taxon>
    </lineage>
</organism>
<comment type="similarity">
    <text evidence="12">Belongs to the cytochrome b561 family.</text>
</comment>
<keyword evidence="5" id="KW-0349">Heme</keyword>
<keyword evidence="9 13" id="KW-1133">Transmembrane helix</keyword>
<feature type="transmembrane region" description="Helical" evidence="13">
    <location>
        <begin position="99"/>
        <end position="117"/>
    </location>
</feature>
<dbReference type="STRING" id="1120923.SAMN02746095_00129"/>
<keyword evidence="10" id="KW-0408">Iron</keyword>
<dbReference type="GO" id="GO:0020037">
    <property type="term" value="F:heme binding"/>
    <property type="evidence" value="ECO:0007669"/>
    <property type="project" value="TreeGrafter"/>
</dbReference>
<keyword evidence="7" id="KW-0479">Metal-binding</keyword>
<evidence type="ECO:0000256" key="12">
    <source>
        <dbReference type="ARBA" id="ARBA00037975"/>
    </source>
</evidence>
<protein>
    <submittedName>
        <fullName evidence="15">Cytochrome b561</fullName>
    </submittedName>
</protein>
<comment type="subcellular location">
    <subcellularLocation>
        <location evidence="2">Cell membrane</location>
        <topology evidence="2">Multi-pass membrane protein</topology>
    </subcellularLocation>
</comment>
<reference evidence="15 16" key="1">
    <citation type="submission" date="2012-11" db="EMBL/GenBank/DDBJ databases">
        <title>Whole genome sequence of Acidocella aminolytica 101 = DSM 11237.</title>
        <authorList>
            <person name="Azuma Y."/>
            <person name="Higashiura N."/>
            <person name="Hirakawa H."/>
            <person name="Matsushita K."/>
        </authorList>
    </citation>
    <scope>NUCLEOTIDE SEQUENCE [LARGE SCALE GENOMIC DNA]</scope>
    <source>
        <strain evidence="16">101 / DSM 11237</strain>
    </source>
</reference>
<evidence type="ECO:0000256" key="9">
    <source>
        <dbReference type="ARBA" id="ARBA00022989"/>
    </source>
</evidence>
<evidence type="ECO:0000256" key="5">
    <source>
        <dbReference type="ARBA" id="ARBA00022617"/>
    </source>
</evidence>
<evidence type="ECO:0000259" key="14">
    <source>
        <dbReference type="Pfam" id="PF01292"/>
    </source>
</evidence>
<dbReference type="InterPro" id="IPR052168">
    <property type="entry name" value="Cytochrome_b561_oxidase"/>
</dbReference>
<comment type="cofactor">
    <cofactor evidence="1">
        <name>heme b</name>
        <dbReference type="ChEBI" id="CHEBI:60344"/>
    </cofactor>
</comment>
<dbReference type="AlphaFoldDB" id="A0A0D6PGS7"/>
<evidence type="ECO:0000256" key="10">
    <source>
        <dbReference type="ARBA" id="ARBA00023004"/>
    </source>
</evidence>
<evidence type="ECO:0000256" key="1">
    <source>
        <dbReference type="ARBA" id="ARBA00001970"/>
    </source>
</evidence>
<dbReference type="InterPro" id="IPR016174">
    <property type="entry name" value="Di-haem_cyt_TM"/>
</dbReference>
<evidence type="ECO:0000256" key="6">
    <source>
        <dbReference type="ARBA" id="ARBA00022692"/>
    </source>
</evidence>
<evidence type="ECO:0000313" key="15">
    <source>
        <dbReference type="EMBL" id="GAN80852.1"/>
    </source>
</evidence>
<feature type="transmembrane region" description="Helical" evidence="13">
    <location>
        <begin position="50"/>
        <end position="73"/>
    </location>
</feature>
<dbReference type="SUPFAM" id="SSF81342">
    <property type="entry name" value="Transmembrane di-heme cytochromes"/>
    <property type="match status" value="1"/>
</dbReference>
<evidence type="ECO:0000256" key="8">
    <source>
        <dbReference type="ARBA" id="ARBA00022982"/>
    </source>
</evidence>
<gene>
    <name evidence="15" type="ORF">Aam_060_078</name>
</gene>
<keyword evidence="6 13" id="KW-0812">Transmembrane</keyword>
<feature type="transmembrane region" description="Helical" evidence="13">
    <location>
        <begin position="21"/>
        <end position="44"/>
    </location>
</feature>
<sequence>MQQNTAPDISALDSQHDRLTIILHWATALLVVVQFLLAEFWGFFPRPTRHLMIVSHMSFGLILAAVLVLRLFWRMRPGRTHFDDGDGYMSRIAKMMHHLLYVLLAAEIPLGFFTRWTDNQALSFFGLTIPSPFGAFSKATGYYTDQVHDFVAWGIIILAGLHAAAALFHHYVLKDGVLRRMLPERG</sequence>
<dbReference type="GO" id="GO:0009055">
    <property type="term" value="F:electron transfer activity"/>
    <property type="evidence" value="ECO:0007669"/>
    <property type="project" value="InterPro"/>
</dbReference>
<keyword evidence="4" id="KW-1003">Cell membrane</keyword>